<dbReference type="SUPFAM" id="SSF48403">
    <property type="entry name" value="Ankyrin repeat"/>
    <property type="match status" value="1"/>
</dbReference>
<keyword evidence="1" id="KW-0812">Transmembrane</keyword>
<feature type="transmembrane region" description="Helical" evidence="1">
    <location>
        <begin position="311"/>
        <end position="333"/>
    </location>
</feature>
<dbReference type="InterPro" id="IPR052050">
    <property type="entry name" value="SecEffector_AnkRepeat"/>
</dbReference>
<organism evidence="2 3">
    <name type="scientific">Gonium pectorale</name>
    <name type="common">Green alga</name>
    <dbReference type="NCBI Taxonomy" id="33097"/>
    <lineage>
        <taxon>Eukaryota</taxon>
        <taxon>Viridiplantae</taxon>
        <taxon>Chlorophyta</taxon>
        <taxon>core chlorophytes</taxon>
        <taxon>Chlorophyceae</taxon>
        <taxon>CS clade</taxon>
        <taxon>Chlamydomonadales</taxon>
        <taxon>Volvocaceae</taxon>
        <taxon>Gonium</taxon>
    </lineage>
</organism>
<dbReference type="Proteomes" id="UP000075714">
    <property type="component" value="Unassembled WGS sequence"/>
</dbReference>
<dbReference type="InterPro" id="IPR036770">
    <property type="entry name" value="Ankyrin_rpt-contain_sf"/>
</dbReference>
<keyword evidence="3" id="KW-1185">Reference proteome</keyword>
<name>A0A150GHT1_GONPE</name>
<keyword evidence="1" id="KW-0472">Membrane</keyword>
<dbReference type="PANTHER" id="PTHR46586:SF3">
    <property type="entry name" value="ANKYRIN REPEAT-CONTAINING PROTEIN"/>
    <property type="match status" value="1"/>
</dbReference>
<sequence length="352" mass="36504">MGVCEGAAGVPAGFPDAGTRLEWLLGRGYTVDESAVHSAISAGNAAALELLLRRGLRPRQKTKLVAQAAGAGRLEVLRVLQEHAGPLNGAVAAVEAAGAWVAMYASAHGGLPVLAWAAEELGASVQSAGLMDLAAESGSLEKMAWLREQGCPWGGDTFKLAALGGCEAALEWLAEQGCPMPADGSPYRAAAGNNDFATLRCLARLGCPWGPASGPDAVFASCTRPGRPGPLPVLRLLVQLGCPVDWEAARQQAESLPADVREWLLAEAETEAEAGAAAWQGAPSSGAAAAAEAEAARRQQQQQPGAEMRRWLALETAGGTLVGLLLGALSCVWRMLWRAMSGRRGVVSDLRM</sequence>
<gene>
    <name evidence="2" type="ORF">GPECTOR_22g937</name>
</gene>
<accession>A0A150GHT1</accession>
<evidence type="ECO:0000256" key="1">
    <source>
        <dbReference type="SAM" id="Phobius"/>
    </source>
</evidence>
<evidence type="ECO:0000313" key="3">
    <source>
        <dbReference type="Proteomes" id="UP000075714"/>
    </source>
</evidence>
<reference evidence="3" key="1">
    <citation type="journal article" date="2016" name="Nat. Commun.">
        <title>The Gonium pectorale genome demonstrates co-option of cell cycle regulation during the evolution of multicellularity.</title>
        <authorList>
            <person name="Hanschen E.R."/>
            <person name="Marriage T.N."/>
            <person name="Ferris P.J."/>
            <person name="Hamaji T."/>
            <person name="Toyoda A."/>
            <person name="Fujiyama A."/>
            <person name="Neme R."/>
            <person name="Noguchi H."/>
            <person name="Minakuchi Y."/>
            <person name="Suzuki M."/>
            <person name="Kawai-Toyooka H."/>
            <person name="Smith D.R."/>
            <person name="Sparks H."/>
            <person name="Anderson J."/>
            <person name="Bakaric R."/>
            <person name="Luria V."/>
            <person name="Karger A."/>
            <person name="Kirschner M.W."/>
            <person name="Durand P.M."/>
            <person name="Michod R.E."/>
            <person name="Nozaki H."/>
            <person name="Olson B.J."/>
        </authorList>
    </citation>
    <scope>NUCLEOTIDE SEQUENCE [LARGE SCALE GENOMIC DNA]</scope>
    <source>
        <strain evidence="3">NIES-2863</strain>
    </source>
</reference>
<dbReference type="EMBL" id="LSYV01000023">
    <property type="protein sequence ID" value="KXZ49343.1"/>
    <property type="molecule type" value="Genomic_DNA"/>
</dbReference>
<dbReference type="Gene3D" id="1.25.40.20">
    <property type="entry name" value="Ankyrin repeat-containing domain"/>
    <property type="match status" value="1"/>
</dbReference>
<proteinExistence type="predicted"/>
<dbReference type="PANTHER" id="PTHR46586">
    <property type="entry name" value="ANKYRIN REPEAT-CONTAINING PROTEIN"/>
    <property type="match status" value="1"/>
</dbReference>
<evidence type="ECO:0000313" key="2">
    <source>
        <dbReference type="EMBL" id="KXZ49343.1"/>
    </source>
</evidence>
<keyword evidence="1" id="KW-1133">Transmembrane helix</keyword>
<protein>
    <submittedName>
        <fullName evidence="2">Uncharacterized protein</fullName>
    </submittedName>
</protein>
<dbReference type="AlphaFoldDB" id="A0A150GHT1"/>
<comment type="caution">
    <text evidence="2">The sequence shown here is derived from an EMBL/GenBank/DDBJ whole genome shotgun (WGS) entry which is preliminary data.</text>
</comment>